<dbReference type="Proteomes" id="UP000182427">
    <property type="component" value="Chromosome I"/>
</dbReference>
<accession>A0A1G7HN37</accession>
<organism evidence="1 2">
    <name type="scientific">Terriglobus roseus</name>
    <dbReference type="NCBI Taxonomy" id="392734"/>
    <lineage>
        <taxon>Bacteria</taxon>
        <taxon>Pseudomonadati</taxon>
        <taxon>Acidobacteriota</taxon>
        <taxon>Terriglobia</taxon>
        <taxon>Terriglobales</taxon>
        <taxon>Acidobacteriaceae</taxon>
        <taxon>Terriglobus</taxon>
    </lineage>
</organism>
<gene>
    <name evidence="1" type="ORF">SAMN05444167_1143</name>
</gene>
<dbReference type="AlphaFoldDB" id="A0A1G7HN37"/>
<proteinExistence type="predicted"/>
<name>A0A1G7HN37_9BACT</name>
<protein>
    <submittedName>
        <fullName evidence="1">Uncharacterized protein</fullName>
    </submittedName>
</protein>
<evidence type="ECO:0000313" key="2">
    <source>
        <dbReference type="Proteomes" id="UP000182427"/>
    </source>
</evidence>
<sequence length="75" mass="7934">MSEPRLNNAVTTKDAVAIPETTREPIKFAENLTEVNDNFFFECGGDGGGDGGDYGDGDWGDGCVPGWDPGCGTWC</sequence>
<dbReference type="EMBL" id="LT629690">
    <property type="protein sequence ID" value="SDF01811.1"/>
    <property type="molecule type" value="Genomic_DNA"/>
</dbReference>
<evidence type="ECO:0000313" key="1">
    <source>
        <dbReference type="EMBL" id="SDF01811.1"/>
    </source>
</evidence>
<reference evidence="1 2" key="1">
    <citation type="submission" date="2016-10" db="EMBL/GenBank/DDBJ databases">
        <authorList>
            <person name="de Groot N.N."/>
        </authorList>
    </citation>
    <scope>NUCLEOTIDE SEQUENCE [LARGE SCALE GENOMIC DNA]</scope>
    <source>
        <strain evidence="1 2">GAS232</strain>
    </source>
</reference>
<keyword evidence="2" id="KW-1185">Reference proteome</keyword>